<evidence type="ECO:0000256" key="1">
    <source>
        <dbReference type="SAM" id="Phobius"/>
    </source>
</evidence>
<reference evidence="2" key="1">
    <citation type="submission" date="2018-05" db="EMBL/GenBank/DDBJ databases">
        <authorList>
            <person name="Lanie J.A."/>
            <person name="Ng W.-L."/>
            <person name="Kazmierczak K.M."/>
            <person name="Andrzejewski T.M."/>
            <person name="Davidsen T.M."/>
            <person name="Wayne K.J."/>
            <person name="Tettelin H."/>
            <person name="Glass J.I."/>
            <person name="Rusch D."/>
            <person name="Podicherti R."/>
            <person name="Tsui H.-C.T."/>
            <person name="Winkler M.E."/>
        </authorList>
    </citation>
    <scope>NUCLEOTIDE SEQUENCE</scope>
</reference>
<proteinExistence type="predicted"/>
<keyword evidence="1" id="KW-0812">Transmembrane</keyword>
<gene>
    <name evidence="2" type="ORF">METZ01_LOCUS443303</name>
</gene>
<accession>A0A382Z5I9</accession>
<evidence type="ECO:0000313" key="2">
    <source>
        <dbReference type="EMBL" id="SVD90449.1"/>
    </source>
</evidence>
<organism evidence="2">
    <name type="scientific">marine metagenome</name>
    <dbReference type="NCBI Taxonomy" id="408172"/>
    <lineage>
        <taxon>unclassified sequences</taxon>
        <taxon>metagenomes</taxon>
        <taxon>ecological metagenomes</taxon>
    </lineage>
</organism>
<dbReference type="EMBL" id="UINC01180985">
    <property type="protein sequence ID" value="SVD90449.1"/>
    <property type="molecule type" value="Genomic_DNA"/>
</dbReference>
<sequence length="131" mass="13726">MRLFSLLGEFISTIFEKTGDAIEATSDALSSATETAESTSIGCLVVVILLVTGIVAGIVISGVFPDRIFSTIPITGVSLLITPLVMGLLMSLVGKWKVNHDRKTSFMATFLGGALFGLAAAATRLIYISQG</sequence>
<keyword evidence="1" id="KW-1133">Transmembrane helix</keyword>
<feature type="transmembrane region" description="Helical" evidence="1">
    <location>
        <begin position="106"/>
        <end position="127"/>
    </location>
</feature>
<protein>
    <submittedName>
        <fullName evidence="2">Uncharacterized protein</fullName>
    </submittedName>
</protein>
<keyword evidence="1" id="KW-0472">Membrane</keyword>
<feature type="transmembrane region" description="Helical" evidence="1">
    <location>
        <begin position="70"/>
        <end position="94"/>
    </location>
</feature>
<feature type="transmembrane region" description="Helical" evidence="1">
    <location>
        <begin position="41"/>
        <end position="64"/>
    </location>
</feature>
<name>A0A382Z5I9_9ZZZZ</name>
<dbReference type="AlphaFoldDB" id="A0A382Z5I9"/>